<organism evidence="1 2">
    <name type="scientific">Holothuria leucospilota</name>
    <name type="common">Black long sea cucumber</name>
    <name type="synonym">Mertensiothuria leucospilota</name>
    <dbReference type="NCBI Taxonomy" id="206669"/>
    <lineage>
        <taxon>Eukaryota</taxon>
        <taxon>Metazoa</taxon>
        <taxon>Echinodermata</taxon>
        <taxon>Eleutherozoa</taxon>
        <taxon>Echinozoa</taxon>
        <taxon>Holothuroidea</taxon>
        <taxon>Aspidochirotacea</taxon>
        <taxon>Aspidochirotida</taxon>
        <taxon>Holothuriidae</taxon>
        <taxon>Holothuria</taxon>
    </lineage>
</organism>
<dbReference type="Proteomes" id="UP001152320">
    <property type="component" value="Chromosome 1"/>
</dbReference>
<dbReference type="AlphaFoldDB" id="A0A9Q1CT98"/>
<reference evidence="1" key="1">
    <citation type="submission" date="2021-10" db="EMBL/GenBank/DDBJ databases">
        <title>Tropical sea cucumber genome reveals ecological adaptation and Cuvierian tubules defense mechanism.</title>
        <authorList>
            <person name="Chen T."/>
        </authorList>
    </citation>
    <scope>NUCLEOTIDE SEQUENCE</scope>
    <source>
        <strain evidence="1">Nanhai2018</strain>
        <tissue evidence="1">Muscle</tissue>
    </source>
</reference>
<proteinExistence type="predicted"/>
<comment type="caution">
    <text evidence="1">The sequence shown here is derived from an EMBL/GenBank/DDBJ whole genome shotgun (WGS) entry which is preliminary data.</text>
</comment>
<evidence type="ECO:0000313" key="1">
    <source>
        <dbReference type="EMBL" id="KAJ8050184.1"/>
    </source>
</evidence>
<accession>A0A9Q1CT98</accession>
<dbReference type="OrthoDB" id="7444419at2759"/>
<name>A0A9Q1CT98_HOLLE</name>
<keyword evidence="2" id="KW-1185">Reference proteome</keyword>
<sequence length="295" mass="33141">MRVISPVIESNADIKTDENSSADKSLVGLFKAPSLPKRQVKQFDGDSLLYYTSISSFKRMVSDIPNESLKLRSGRALELIQYCVLKPSAKGFEAAVATLKERFGNSAVNVQAWIGTVISRPMVHPVKQKDYADDLCQSFEALTALGYVNELNNQGTLRLIVEKLPKFLQNRWQRGNYWLKMKGTVPSLEDVVKFVKASSIEVNDPVFGRVESAPNTVQKSKRSQVNVENVAHHDSLPHGGGVKCWVCQSDKHWPDQCKKLLDMPVKDRFDLVKVNHVCFFLSEGCWQKSPSTKLL</sequence>
<protein>
    <submittedName>
        <fullName evidence="1">Uncharacterized protein</fullName>
    </submittedName>
</protein>
<dbReference type="EMBL" id="JAIZAY010000001">
    <property type="protein sequence ID" value="KAJ8050184.1"/>
    <property type="molecule type" value="Genomic_DNA"/>
</dbReference>
<dbReference type="PANTHER" id="PTHR47331">
    <property type="entry name" value="PHD-TYPE DOMAIN-CONTAINING PROTEIN"/>
    <property type="match status" value="1"/>
</dbReference>
<evidence type="ECO:0000313" key="2">
    <source>
        <dbReference type="Proteomes" id="UP001152320"/>
    </source>
</evidence>
<gene>
    <name evidence="1" type="ORF">HOLleu_03284</name>
</gene>